<evidence type="ECO:0000256" key="12">
    <source>
        <dbReference type="PIRSR" id="PIRSR606262-1"/>
    </source>
</evidence>
<dbReference type="RefSeq" id="WP_062125275.1">
    <property type="nucleotide sequence ID" value="NZ_BAZW01000022.1"/>
</dbReference>
<dbReference type="GO" id="GO:0004126">
    <property type="term" value="F:cytidine deaminase activity"/>
    <property type="evidence" value="ECO:0007669"/>
    <property type="project" value="UniProtKB-UniRule"/>
</dbReference>
<reference evidence="17 18" key="1">
    <citation type="journal article" date="2015" name="Microbes Environ.">
        <title>Distribution and evolution of nitrogen fixation genes in the phylum bacteroidetes.</title>
        <authorList>
            <person name="Inoue J."/>
            <person name="Oshima K."/>
            <person name="Suda W."/>
            <person name="Sakamoto M."/>
            <person name="Iino T."/>
            <person name="Noda S."/>
            <person name="Hongoh Y."/>
            <person name="Hattori M."/>
            <person name="Ohkuma M."/>
        </authorList>
    </citation>
    <scope>NUCLEOTIDE SEQUENCE [LARGE SCALE GENOMIC DNA]</scope>
    <source>
        <strain evidence="17">JCM 15548</strain>
    </source>
</reference>
<organism evidence="17 18">
    <name type="scientific">Geofilum rubicundum JCM 15548</name>
    <dbReference type="NCBI Taxonomy" id="1236989"/>
    <lineage>
        <taxon>Bacteria</taxon>
        <taxon>Pseudomonadati</taxon>
        <taxon>Bacteroidota</taxon>
        <taxon>Bacteroidia</taxon>
        <taxon>Marinilabiliales</taxon>
        <taxon>Marinilabiliaceae</taxon>
        <taxon>Geofilum</taxon>
    </lineage>
</organism>
<dbReference type="GO" id="GO:0072527">
    <property type="term" value="P:pyrimidine-containing compound metabolic process"/>
    <property type="evidence" value="ECO:0007669"/>
    <property type="project" value="UniProtKB-ARBA"/>
</dbReference>
<dbReference type="SUPFAM" id="SSF53927">
    <property type="entry name" value="Cytidine deaminase-like"/>
    <property type="match status" value="1"/>
</dbReference>
<comment type="catalytic activity">
    <reaction evidence="11 15">
        <text>cytidine + H2O + H(+) = uridine + NH4(+)</text>
        <dbReference type="Rhea" id="RHEA:16069"/>
        <dbReference type="ChEBI" id="CHEBI:15377"/>
        <dbReference type="ChEBI" id="CHEBI:15378"/>
        <dbReference type="ChEBI" id="CHEBI:16704"/>
        <dbReference type="ChEBI" id="CHEBI:17562"/>
        <dbReference type="ChEBI" id="CHEBI:28938"/>
        <dbReference type="EC" id="3.5.4.5"/>
    </reaction>
</comment>
<dbReference type="PANTHER" id="PTHR11644:SF2">
    <property type="entry name" value="CYTIDINE DEAMINASE"/>
    <property type="match status" value="1"/>
</dbReference>
<evidence type="ECO:0000256" key="1">
    <source>
        <dbReference type="ARBA" id="ARBA00001947"/>
    </source>
</evidence>
<dbReference type="GO" id="GO:0005829">
    <property type="term" value="C:cytosol"/>
    <property type="evidence" value="ECO:0007669"/>
    <property type="project" value="TreeGrafter"/>
</dbReference>
<comment type="catalytic activity">
    <reaction evidence="10 15">
        <text>2'-deoxycytidine + H2O + H(+) = 2'-deoxyuridine + NH4(+)</text>
        <dbReference type="Rhea" id="RHEA:13433"/>
        <dbReference type="ChEBI" id="CHEBI:15377"/>
        <dbReference type="ChEBI" id="CHEBI:15378"/>
        <dbReference type="ChEBI" id="CHEBI:15698"/>
        <dbReference type="ChEBI" id="CHEBI:16450"/>
        <dbReference type="ChEBI" id="CHEBI:28938"/>
        <dbReference type="EC" id="3.5.4.5"/>
    </reaction>
</comment>
<dbReference type="Proteomes" id="UP000032900">
    <property type="component" value="Unassembled WGS sequence"/>
</dbReference>
<dbReference type="GO" id="GO:0042802">
    <property type="term" value="F:identical protein binding"/>
    <property type="evidence" value="ECO:0007669"/>
    <property type="project" value="UniProtKB-ARBA"/>
</dbReference>
<evidence type="ECO:0000256" key="11">
    <source>
        <dbReference type="ARBA" id="ARBA00049558"/>
    </source>
</evidence>
<dbReference type="AlphaFoldDB" id="A0A0E9LYZ3"/>
<dbReference type="InterPro" id="IPR016193">
    <property type="entry name" value="Cytidine_deaminase-like"/>
</dbReference>
<keyword evidence="8 14" id="KW-0862">Zinc</keyword>
<dbReference type="GO" id="GO:0055086">
    <property type="term" value="P:nucleobase-containing small molecule metabolic process"/>
    <property type="evidence" value="ECO:0007669"/>
    <property type="project" value="UniProtKB-ARBA"/>
</dbReference>
<evidence type="ECO:0000256" key="7">
    <source>
        <dbReference type="ARBA" id="ARBA00022801"/>
    </source>
</evidence>
<feature type="binding site" evidence="13">
    <location>
        <begin position="62"/>
        <end position="68"/>
    </location>
    <ligand>
        <name>substrate</name>
    </ligand>
</feature>
<dbReference type="PROSITE" id="PS00903">
    <property type="entry name" value="CYT_DCMP_DEAMINASES_1"/>
    <property type="match status" value="1"/>
</dbReference>
<dbReference type="GO" id="GO:0008270">
    <property type="term" value="F:zinc ion binding"/>
    <property type="evidence" value="ECO:0007669"/>
    <property type="project" value="UniProtKB-UniRule"/>
</dbReference>
<keyword evidence="7 15" id="KW-0378">Hydrolase</keyword>
<evidence type="ECO:0000313" key="18">
    <source>
        <dbReference type="Proteomes" id="UP000032900"/>
    </source>
</evidence>
<evidence type="ECO:0000256" key="9">
    <source>
        <dbReference type="ARBA" id="ARBA00032005"/>
    </source>
</evidence>
<feature type="binding site" evidence="14">
    <location>
        <position position="115"/>
    </location>
    <ligand>
        <name>Zn(2+)</name>
        <dbReference type="ChEBI" id="CHEBI:29105"/>
        <note>catalytic</note>
    </ligand>
</feature>
<keyword evidence="18" id="KW-1185">Reference proteome</keyword>
<keyword evidence="6 14" id="KW-0479">Metal-binding</keyword>
<dbReference type="NCBIfam" id="TIGR01354">
    <property type="entry name" value="cyt_deam_tetra"/>
    <property type="match status" value="1"/>
</dbReference>
<evidence type="ECO:0000256" key="14">
    <source>
        <dbReference type="PIRSR" id="PIRSR606262-3"/>
    </source>
</evidence>
<dbReference type="EMBL" id="BAZW01000022">
    <property type="protein sequence ID" value="GAO30356.1"/>
    <property type="molecule type" value="Genomic_DNA"/>
</dbReference>
<feature type="binding site" evidence="14">
    <location>
        <position position="73"/>
    </location>
    <ligand>
        <name>Zn(2+)</name>
        <dbReference type="ChEBI" id="CHEBI:29105"/>
        <note>catalytic</note>
    </ligand>
</feature>
<dbReference type="Pfam" id="PF00383">
    <property type="entry name" value="dCMP_cyt_deam_1"/>
    <property type="match status" value="1"/>
</dbReference>
<feature type="active site" description="Proton donor" evidence="12">
    <location>
        <position position="75"/>
    </location>
</feature>
<dbReference type="InterPro" id="IPR006262">
    <property type="entry name" value="Cyt_deam_tetra"/>
</dbReference>
<comment type="cofactor">
    <cofactor evidence="1 14 15">
        <name>Zn(2+)</name>
        <dbReference type="ChEBI" id="CHEBI:29105"/>
    </cofactor>
</comment>
<sequence>MRKTHIGIELTNYDAIKDLKEEEQQLVESALSAAHKAYAPYSQFKVGAAVLLENGEIITGSNQENAAYPSGLCAERVALFWAGSQFPEVAVKTMVIVSVKGTEMVSRIVAPCGACRQVINETSHRCKKNFPLLLVGKDGIIKVDNANDLLPLSFGPNEL</sequence>
<dbReference type="NCBIfam" id="NF004064">
    <property type="entry name" value="PRK05578.1"/>
    <property type="match status" value="1"/>
</dbReference>
<evidence type="ECO:0000256" key="3">
    <source>
        <dbReference type="ARBA" id="ARBA00006576"/>
    </source>
</evidence>
<dbReference type="InterPro" id="IPR016192">
    <property type="entry name" value="APOBEC/CMP_deaminase_Zn-bd"/>
</dbReference>
<accession>A0A0E9LYZ3</accession>
<evidence type="ECO:0000256" key="10">
    <source>
        <dbReference type="ARBA" id="ARBA00049252"/>
    </source>
</evidence>
<dbReference type="EC" id="3.5.4.5" evidence="4 15"/>
<dbReference type="STRING" id="1236989.JCM15548_12621"/>
<dbReference type="PROSITE" id="PS51747">
    <property type="entry name" value="CYT_DCMP_DEAMINASES_2"/>
    <property type="match status" value="1"/>
</dbReference>
<evidence type="ECO:0000256" key="15">
    <source>
        <dbReference type="RuleBase" id="RU364006"/>
    </source>
</evidence>
<dbReference type="OrthoDB" id="9795347at2"/>
<dbReference type="InterPro" id="IPR050202">
    <property type="entry name" value="Cyt/Deoxycyt_deaminase"/>
</dbReference>
<gene>
    <name evidence="17" type="ORF">JCM15548_12621</name>
</gene>
<evidence type="ECO:0000313" key="17">
    <source>
        <dbReference type="EMBL" id="GAO30356.1"/>
    </source>
</evidence>
<comment type="caution">
    <text evidence="17">The sequence shown here is derived from an EMBL/GenBank/DDBJ whole genome shotgun (WGS) entry which is preliminary data.</text>
</comment>
<evidence type="ECO:0000259" key="16">
    <source>
        <dbReference type="PROSITE" id="PS51747"/>
    </source>
</evidence>
<evidence type="ECO:0000256" key="6">
    <source>
        <dbReference type="ARBA" id="ARBA00022723"/>
    </source>
</evidence>
<protein>
    <recommendedName>
        <fullName evidence="5 15">Cytidine deaminase</fullName>
        <ecNumber evidence="4 15">3.5.4.5</ecNumber>
    </recommendedName>
    <alternativeName>
        <fullName evidence="9 15">Cytidine aminohydrolase</fullName>
    </alternativeName>
</protein>
<dbReference type="CDD" id="cd01283">
    <property type="entry name" value="cytidine_deaminase"/>
    <property type="match status" value="1"/>
</dbReference>
<evidence type="ECO:0000256" key="2">
    <source>
        <dbReference type="ARBA" id="ARBA00003949"/>
    </source>
</evidence>
<feature type="domain" description="CMP/dCMP-type deaminase" evidence="16">
    <location>
        <begin position="21"/>
        <end position="157"/>
    </location>
</feature>
<comment type="function">
    <text evidence="2 15">This enzyme scavenges exogenous and endogenous cytidine and 2'-deoxycytidine for UMP synthesis.</text>
</comment>
<proteinExistence type="inferred from homology"/>
<evidence type="ECO:0000256" key="8">
    <source>
        <dbReference type="ARBA" id="ARBA00022833"/>
    </source>
</evidence>
<dbReference type="InterPro" id="IPR002125">
    <property type="entry name" value="CMP_dCMP_dom"/>
</dbReference>
<comment type="similarity">
    <text evidence="3 15">Belongs to the cytidine and deoxycytidylate deaminase family.</text>
</comment>
<evidence type="ECO:0000256" key="5">
    <source>
        <dbReference type="ARBA" id="ARBA00018266"/>
    </source>
</evidence>
<dbReference type="PANTHER" id="PTHR11644">
    <property type="entry name" value="CYTIDINE DEAMINASE"/>
    <property type="match status" value="1"/>
</dbReference>
<evidence type="ECO:0000256" key="13">
    <source>
        <dbReference type="PIRSR" id="PIRSR606262-2"/>
    </source>
</evidence>
<dbReference type="Gene3D" id="3.40.140.10">
    <property type="entry name" value="Cytidine Deaminase, domain 2"/>
    <property type="match status" value="1"/>
</dbReference>
<evidence type="ECO:0000256" key="4">
    <source>
        <dbReference type="ARBA" id="ARBA00012783"/>
    </source>
</evidence>
<feature type="binding site" evidence="14">
    <location>
        <position position="112"/>
    </location>
    <ligand>
        <name>Zn(2+)</name>
        <dbReference type="ChEBI" id="CHEBI:29105"/>
        <note>catalytic</note>
    </ligand>
</feature>
<name>A0A0E9LYZ3_9BACT</name>